<keyword evidence="14 33" id="KW-0752">Steroid biosynthesis</keyword>
<evidence type="ECO:0000256" key="22">
    <source>
        <dbReference type="ARBA" id="ARBA00023170"/>
    </source>
</evidence>
<dbReference type="InterPro" id="IPR019023">
    <property type="entry name" value="Lamin-B_rcpt_of_tudor"/>
</dbReference>
<dbReference type="CDD" id="cd20381">
    <property type="entry name" value="Tudor_LBR"/>
    <property type="match status" value="1"/>
</dbReference>
<evidence type="ECO:0000256" key="9">
    <source>
        <dbReference type="ARBA" id="ARBA00022548"/>
    </source>
</evidence>
<name>Q08AV4_XENLA</name>
<comment type="catalytic activity">
    <reaction evidence="30">
        <text>4,4-dimethyl-8,14-cholestadien-3beta-ol + NADPH + H(+) = 4,4-dimethyl-5alpha-cholest-8-en-3beta-ol + NADP(+)</text>
        <dbReference type="Rhea" id="RHEA:46812"/>
        <dbReference type="ChEBI" id="CHEBI:15378"/>
        <dbReference type="ChEBI" id="CHEBI:57783"/>
        <dbReference type="ChEBI" id="CHEBI:58349"/>
        <dbReference type="ChEBI" id="CHEBI:78904"/>
        <dbReference type="ChEBI" id="CHEBI:87044"/>
    </reaction>
</comment>
<feature type="transmembrane region" description="Helical" evidence="33">
    <location>
        <begin position="452"/>
        <end position="471"/>
    </location>
</feature>
<keyword evidence="24" id="KW-0539">Nucleus</keyword>
<dbReference type="EC" id="1.3.1.70" evidence="5"/>
<evidence type="ECO:0000256" key="24">
    <source>
        <dbReference type="ARBA" id="ARBA00023242"/>
    </source>
</evidence>
<evidence type="ECO:0000256" key="32">
    <source>
        <dbReference type="ARBA" id="ARBA00049367"/>
    </source>
</evidence>
<feature type="transmembrane region" description="Helical" evidence="33">
    <location>
        <begin position="330"/>
        <end position="350"/>
    </location>
</feature>
<comment type="similarity">
    <text evidence="4 33">Belongs to the ERG4/ERG24 family.</text>
</comment>
<dbReference type="PANTHER" id="PTHR21257">
    <property type="entry name" value="DELTA(14)-STEROL REDUCTASE"/>
    <property type="match status" value="1"/>
</dbReference>
<keyword evidence="12 33" id="KW-0152">Cholesterol biosynthesis</keyword>
<evidence type="ECO:0000256" key="17">
    <source>
        <dbReference type="ARBA" id="ARBA00023011"/>
    </source>
</evidence>
<dbReference type="GO" id="GO:0006695">
    <property type="term" value="P:cholesterol biosynthetic process"/>
    <property type="evidence" value="ECO:0007669"/>
    <property type="project" value="UniProtKB-UniRule"/>
</dbReference>
<evidence type="ECO:0000256" key="8">
    <source>
        <dbReference type="ARBA" id="ARBA00022516"/>
    </source>
</evidence>
<feature type="transmembrane region" description="Helical" evidence="33">
    <location>
        <begin position="390"/>
        <end position="411"/>
    </location>
</feature>
<evidence type="ECO:0000256" key="21">
    <source>
        <dbReference type="ARBA" id="ARBA00023166"/>
    </source>
</evidence>
<evidence type="ECO:0000256" key="33">
    <source>
        <dbReference type="RuleBase" id="RU369120"/>
    </source>
</evidence>
<dbReference type="FunFam" id="2.30.30.140:FF:000058">
    <property type="entry name" value="Lamin B receptor"/>
    <property type="match status" value="1"/>
</dbReference>
<evidence type="ECO:0000256" key="26">
    <source>
        <dbReference type="ARBA" id="ARBA00030165"/>
    </source>
</evidence>
<evidence type="ECO:0000256" key="29">
    <source>
        <dbReference type="ARBA" id="ARBA00032210"/>
    </source>
</evidence>
<keyword evidence="11 33" id="KW-0812">Transmembrane</keyword>
<dbReference type="InterPro" id="IPR001171">
    <property type="entry name" value="ERG24_DHCR-like"/>
</dbReference>
<evidence type="ECO:0000256" key="19">
    <source>
        <dbReference type="ARBA" id="ARBA00023125"/>
    </source>
</evidence>
<feature type="transmembrane region" description="Helical" evidence="33">
    <location>
        <begin position="560"/>
        <end position="586"/>
    </location>
</feature>
<dbReference type="Pfam" id="PF01222">
    <property type="entry name" value="ERG4_ERG24"/>
    <property type="match status" value="1"/>
</dbReference>
<evidence type="ECO:0000256" key="10">
    <source>
        <dbReference type="ARBA" id="ARBA00022553"/>
    </source>
</evidence>
<dbReference type="InterPro" id="IPR002999">
    <property type="entry name" value="Tudor"/>
</dbReference>
<dbReference type="Gene3D" id="2.30.30.140">
    <property type="match status" value="1"/>
</dbReference>
<dbReference type="Pfam" id="PF09465">
    <property type="entry name" value="LBR_tudor"/>
    <property type="match status" value="1"/>
</dbReference>
<dbReference type="SMART" id="SM00333">
    <property type="entry name" value="TUDOR"/>
    <property type="match status" value="1"/>
</dbReference>
<dbReference type="PROSITE" id="PS01018">
    <property type="entry name" value="STEROL_REDUCT_2"/>
    <property type="match status" value="1"/>
</dbReference>
<keyword evidence="21 33" id="KW-1207">Sterol metabolism</keyword>
<feature type="compositionally biased region" description="Low complexity" evidence="34">
    <location>
        <begin position="97"/>
        <end position="106"/>
    </location>
</feature>
<evidence type="ECO:0000256" key="25">
    <source>
        <dbReference type="ARBA" id="ARBA00029624"/>
    </source>
</evidence>
<keyword evidence="23 33" id="KW-0753">Steroid metabolism</keyword>
<keyword evidence="16 33" id="KW-0560">Oxidoreductase</keyword>
<keyword evidence="15 33" id="KW-1133">Transmembrane helix</keyword>
<reference evidence="36" key="1">
    <citation type="submission" date="2006-10" db="EMBL/GenBank/DDBJ databases">
        <authorList>
            <consortium name="NIH - Xenopus Gene Collection (XGC) project"/>
        </authorList>
    </citation>
    <scope>NUCLEOTIDE SEQUENCE [LARGE SCALE MRNA]</scope>
    <source>
        <tissue evidence="36">Ovary</tissue>
    </source>
</reference>
<keyword evidence="18 33" id="KW-0443">Lipid metabolism</keyword>
<organism evidence="36">
    <name type="scientific">Xenopus laevis</name>
    <name type="common">African clawed frog</name>
    <dbReference type="NCBI Taxonomy" id="8355"/>
    <lineage>
        <taxon>Eukaryota</taxon>
        <taxon>Metazoa</taxon>
        <taxon>Chordata</taxon>
        <taxon>Craniata</taxon>
        <taxon>Vertebrata</taxon>
        <taxon>Euteleostomi</taxon>
        <taxon>Amphibia</taxon>
        <taxon>Batrachia</taxon>
        <taxon>Anura</taxon>
        <taxon>Pipoidea</taxon>
        <taxon>Pipidae</taxon>
        <taxon>Xenopodinae</taxon>
        <taxon>Xenopus</taxon>
        <taxon>Xenopus</taxon>
    </lineage>
</organism>
<dbReference type="GO" id="GO:0005637">
    <property type="term" value="C:nuclear inner membrane"/>
    <property type="evidence" value="ECO:0007669"/>
    <property type="project" value="UniProtKB-SubCell"/>
</dbReference>
<evidence type="ECO:0000313" key="36">
    <source>
        <dbReference type="EMBL" id="AAI24995.1"/>
    </source>
</evidence>
<dbReference type="GO" id="GO:0005789">
    <property type="term" value="C:endoplasmic reticulum membrane"/>
    <property type="evidence" value="ECO:0007669"/>
    <property type="project" value="UniProtKB-SubCell"/>
</dbReference>
<keyword evidence="10" id="KW-0597">Phosphoprotein</keyword>
<evidence type="ECO:0000256" key="1">
    <source>
        <dbReference type="ARBA" id="ARBA00004473"/>
    </source>
</evidence>
<keyword evidence="13 33" id="KW-0256">Endoplasmic reticulum</keyword>
<protein>
    <recommendedName>
        <fullName evidence="6">Delta(14)-sterol reductase LBR</fullName>
        <ecNumber evidence="5">1.3.1.70</ecNumber>
    </recommendedName>
    <alternativeName>
        <fullName evidence="29">3-beta-hydroxysterol Delta (14)-reductase</fullName>
    </alternativeName>
    <alternativeName>
        <fullName evidence="26">C-14 sterol reductase</fullName>
    </alternativeName>
    <alternativeName>
        <fullName evidence="25">Integral nuclear envelope inner membrane protein</fullName>
    </alternativeName>
    <alternativeName>
        <fullName evidence="27">Lamin-B receptor</fullName>
    </alternativeName>
    <alternativeName>
        <fullName evidence="28">Sterol C14-reductase</fullName>
    </alternativeName>
</protein>
<comment type="catalytic activity">
    <reaction evidence="31">
        <text>5alpha-cholest-8,14-dien-3beta-ol + NADPH + H(+) = 5alpha-cholest-8-en-3beta-ol + NADP(+)</text>
        <dbReference type="Rhea" id="RHEA:46456"/>
        <dbReference type="ChEBI" id="CHEBI:15378"/>
        <dbReference type="ChEBI" id="CHEBI:16608"/>
        <dbReference type="ChEBI" id="CHEBI:57783"/>
        <dbReference type="ChEBI" id="CHEBI:58349"/>
        <dbReference type="ChEBI" id="CHEBI:86131"/>
    </reaction>
</comment>
<evidence type="ECO:0000256" key="28">
    <source>
        <dbReference type="ARBA" id="ARBA00031227"/>
    </source>
</evidence>
<comment type="subcellular location">
    <subcellularLocation>
        <location evidence="2">Cytoplasm</location>
    </subcellularLocation>
    <subcellularLocation>
        <location evidence="33">Endoplasmic reticulum membrane</location>
        <topology evidence="33">Multi-pass membrane protein</topology>
    </subcellularLocation>
    <subcellularLocation>
        <location evidence="1">Nucleus inner membrane</location>
        <topology evidence="1">Multi-pass membrane protein</topology>
    </subcellularLocation>
</comment>
<keyword evidence="9 33" id="KW-0153">Cholesterol metabolism</keyword>
<evidence type="ECO:0000256" key="6">
    <source>
        <dbReference type="ARBA" id="ARBA00017801"/>
    </source>
</evidence>
<dbReference type="EMBL" id="BC124994">
    <property type="protein sequence ID" value="AAI24995.1"/>
    <property type="molecule type" value="mRNA"/>
</dbReference>
<feature type="transmembrane region" description="Helical" evidence="33">
    <location>
        <begin position="299"/>
        <end position="318"/>
    </location>
</feature>
<dbReference type="GO" id="GO:0050613">
    <property type="term" value="F:Delta14-sterol reductase activity"/>
    <property type="evidence" value="ECO:0007669"/>
    <property type="project" value="UniProtKB-EC"/>
</dbReference>
<evidence type="ECO:0000256" key="11">
    <source>
        <dbReference type="ARBA" id="ARBA00022692"/>
    </source>
</evidence>
<feature type="compositionally biased region" description="Basic residues" evidence="34">
    <location>
        <begin position="65"/>
        <end position="96"/>
    </location>
</feature>
<evidence type="ECO:0000256" key="27">
    <source>
        <dbReference type="ARBA" id="ARBA00030798"/>
    </source>
</evidence>
<keyword evidence="8 33" id="KW-0444">Lipid biosynthesis</keyword>
<dbReference type="SUPFAM" id="SSF63748">
    <property type="entry name" value="Tudor/PWWP/MBT"/>
    <property type="match status" value="1"/>
</dbReference>
<evidence type="ECO:0000256" key="20">
    <source>
        <dbReference type="ARBA" id="ARBA00023136"/>
    </source>
</evidence>
<dbReference type="FunFam" id="1.20.120.1630:FF:000001">
    <property type="entry name" value="delta(14)-sterol reductase isoform X1"/>
    <property type="match status" value="1"/>
</dbReference>
<evidence type="ECO:0000256" key="12">
    <source>
        <dbReference type="ARBA" id="ARBA00022778"/>
    </source>
</evidence>
<evidence type="ECO:0000256" key="30">
    <source>
        <dbReference type="ARBA" id="ARBA00048100"/>
    </source>
</evidence>
<keyword evidence="19" id="KW-0238">DNA-binding</keyword>
<dbReference type="GO" id="GO:0003677">
    <property type="term" value="F:DNA binding"/>
    <property type="evidence" value="ECO:0007669"/>
    <property type="project" value="UniProtKB-KW"/>
</dbReference>
<dbReference type="AlphaFoldDB" id="Q08AV4"/>
<comment type="pathway">
    <text evidence="3 33">Steroid biosynthesis; cholesterol biosynthesis.</text>
</comment>
<dbReference type="Gene3D" id="1.20.120.1630">
    <property type="match status" value="1"/>
</dbReference>
<keyword evidence="17 33" id="KW-0756">Sterol biosynthesis</keyword>
<comment type="catalytic activity">
    <reaction evidence="32">
        <text>4,4-dimethyl-5alpha-cholesta-8,24-dien-3beta-ol + NADP(+) = 4,4-dimethyl-5alpha-cholesta-8,14,24-trien-3beta-ol + NADPH + H(+)</text>
        <dbReference type="Rhea" id="RHEA:18561"/>
        <dbReference type="ChEBI" id="CHEBI:15378"/>
        <dbReference type="ChEBI" id="CHEBI:17813"/>
        <dbReference type="ChEBI" id="CHEBI:18364"/>
        <dbReference type="ChEBI" id="CHEBI:57783"/>
        <dbReference type="ChEBI" id="CHEBI:58349"/>
        <dbReference type="EC" id="1.3.1.70"/>
    </reaction>
</comment>
<evidence type="ECO:0000256" key="5">
    <source>
        <dbReference type="ARBA" id="ARBA00012413"/>
    </source>
</evidence>
<keyword evidence="7" id="KW-0963">Cytoplasm</keyword>
<keyword evidence="22" id="KW-0675">Receptor</keyword>
<evidence type="ECO:0000256" key="3">
    <source>
        <dbReference type="ARBA" id="ARBA00004770"/>
    </source>
</evidence>
<evidence type="ECO:0000256" key="23">
    <source>
        <dbReference type="ARBA" id="ARBA00023221"/>
    </source>
</evidence>
<evidence type="ECO:0000256" key="14">
    <source>
        <dbReference type="ARBA" id="ARBA00022955"/>
    </source>
</evidence>
<feature type="transmembrane region" description="Helical" evidence="33">
    <location>
        <begin position="259"/>
        <end position="278"/>
    </location>
</feature>
<feature type="region of interest" description="Disordered" evidence="34">
    <location>
        <begin position="60"/>
        <end position="121"/>
    </location>
</feature>
<evidence type="ECO:0000256" key="15">
    <source>
        <dbReference type="ARBA" id="ARBA00022989"/>
    </source>
</evidence>
<evidence type="ECO:0000256" key="16">
    <source>
        <dbReference type="ARBA" id="ARBA00023002"/>
    </source>
</evidence>
<gene>
    <name evidence="36" type="primary">lbr-A</name>
</gene>
<dbReference type="InterPro" id="IPR018083">
    <property type="entry name" value="Sterol_reductase_CS"/>
</dbReference>
<dbReference type="PANTHER" id="PTHR21257:SF55">
    <property type="entry name" value="DELTA(14)-STEROL REDUCTASE LBR"/>
    <property type="match status" value="1"/>
</dbReference>
<keyword evidence="20 33" id="KW-0472">Membrane</keyword>
<evidence type="ECO:0000256" key="4">
    <source>
        <dbReference type="ARBA" id="ARBA00005402"/>
    </source>
</evidence>
<evidence type="ECO:0000256" key="13">
    <source>
        <dbReference type="ARBA" id="ARBA00022824"/>
    </source>
</evidence>
<feature type="domain" description="Tudor" evidence="35">
    <location>
        <begin position="8"/>
        <end position="66"/>
    </location>
</feature>
<evidence type="ECO:0000256" key="7">
    <source>
        <dbReference type="ARBA" id="ARBA00022490"/>
    </source>
</evidence>
<evidence type="ECO:0000259" key="35">
    <source>
        <dbReference type="SMART" id="SM00333"/>
    </source>
</evidence>
<proteinExistence type="evidence at transcript level"/>
<sequence length="620" mass="71101">MIKKMPGQKYEIGETVMGRWPGSSLYYEVQVVGFNSKSQEYKVLYKDGTDLDLKEGDIKRQNIFNRKRSSSPSRRRSRSRSRSPGRSRSPARRRSPLRPSSPGRPAKNGHQSSLIRDIKKGDTLQVHLTPVKLQDYSTGKHNGEPEGFEKITTRHRATPVKAIELMEEELERNEKVLHYSLSPKQESSIPTGIVLADSVPTETLPEMTEKNAENPKLAFGGAIGCFLFMVCVPALLYYLLVVCGQQYTSGYPFVELLDIQVFGFFVLWTLLQVILYLLPLGKVVDGAQLKNGKRLKYRISGCSAFFLTAAIMAGMKYYYEINFLYIFEHYLQFAASATLFSFLLSIYLYVRSYKVPNEELSWAANSGNFIYKFVMGREINPRIGNLDLKVFVVIRQALMSWVLINLIMLFAEMKVHKWDEPSLSMILVNSFQLLYVLDGFWNEEYFLMSPDIVRDGFGFLLAFGSLAVAPFTYSLQTYYLVNNPVDLSRQAASAIVALKFLGYIIYRGANNQKCAFRQNPDDPRLSHLKTIPTSAGSKLLISGWWGFVRHPNYLGDIIMALAWCLACGFNHILPYFYVIFLTLLLIDRAARDEQRCREKYGLDWDKYCQHVRYRLLPYVY</sequence>
<dbReference type="UniPathway" id="UPA00063"/>
<feature type="transmembrane region" description="Helical" evidence="33">
    <location>
        <begin position="491"/>
        <end position="509"/>
    </location>
</feature>
<evidence type="ECO:0000256" key="31">
    <source>
        <dbReference type="ARBA" id="ARBA00048712"/>
    </source>
</evidence>
<evidence type="ECO:0000256" key="18">
    <source>
        <dbReference type="ARBA" id="ARBA00023098"/>
    </source>
</evidence>
<accession>Q08AV4</accession>
<feature type="transmembrane region" description="Helical" evidence="33">
    <location>
        <begin position="217"/>
        <end position="239"/>
    </location>
</feature>
<evidence type="ECO:0000256" key="2">
    <source>
        <dbReference type="ARBA" id="ARBA00004496"/>
    </source>
</evidence>
<evidence type="ECO:0000256" key="34">
    <source>
        <dbReference type="SAM" id="MobiDB-lite"/>
    </source>
</evidence>